<dbReference type="InterPro" id="IPR036415">
    <property type="entry name" value="Lamin_tail_dom_sf"/>
</dbReference>
<feature type="region of interest" description="Disordered" evidence="2">
    <location>
        <begin position="451"/>
        <end position="470"/>
    </location>
</feature>
<organism evidence="5 6">
    <name type="scientific">Chitinophaga agrisoli</name>
    <dbReference type="NCBI Taxonomy" id="2607653"/>
    <lineage>
        <taxon>Bacteria</taxon>
        <taxon>Pseudomonadati</taxon>
        <taxon>Bacteroidota</taxon>
        <taxon>Chitinophagia</taxon>
        <taxon>Chitinophagales</taxon>
        <taxon>Chitinophagaceae</taxon>
        <taxon>Chitinophaga</taxon>
    </lineage>
</organism>
<evidence type="ECO:0000259" key="4">
    <source>
        <dbReference type="PROSITE" id="PS51841"/>
    </source>
</evidence>
<dbReference type="Gene3D" id="2.60.40.4070">
    <property type="match status" value="1"/>
</dbReference>
<reference evidence="5 6" key="1">
    <citation type="submission" date="2019-09" db="EMBL/GenBank/DDBJ databases">
        <title>Chitinophaga ginsengihumi sp. nov., isolated from soil of ginseng rhizosphere.</title>
        <authorList>
            <person name="Lee J."/>
        </authorList>
    </citation>
    <scope>NUCLEOTIDE SEQUENCE [LARGE SCALE GENOMIC DNA]</scope>
    <source>
        <strain evidence="5 6">BN140078</strain>
    </source>
</reference>
<evidence type="ECO:0000313" key="5">
    <source>
        <dbReference type="EMBL" id="KAA2244776.1"/>
    </source>
</evidence>
<dbReference type="EMBL" id="VUOC01000001">
    <property type="protein sequence ID" value="KAA2244776.1"/>
    <property type="molecule type" value="Genomic_DNA"/>
</dbReference>
<dbReference type="Pfam" id="PF00932">
    <property type="entry name" value="LTD"/>
    <property type="match status" value="2"/>
</dbReference>
<evidence type="ECO:0000256" key="3">
    <source>
        <dbReference type="SAM" id="SignalP"/>
    </source>
</evidence>
<proteinExistence type="predicted"/>
<evidence type="ECO:0000256" key="1">
    <source>
        <dbReference type="ARBA" id="ARBA00022729"/>
    </source>
</evidence>
<evidence type="ECO:0000313" key="6">
    <source>
        <dbReference type="Proteomes" id="UP000324611"/>
    </source>
</evidence>
<keyword evidence="1 3" id="KW-0732">Signal</keyword>
<dbReference type="InterPro" id="IPR001322">
    <property type="entry name" value="Lamin_tail_dom"/>
</dbReference>
<evidence type="ECO:0000256" key="2">
    <source>
        <dbReference type="SAM" id="MobiDB-lite"/>
    </source>
</evidence>
<name>A0A5B2W2P7_9BACT</name>
<keyword evidence="6" id="KW-1185">Reference proteome</keyword>
<dbReference type="SUPFAM" id="SSF74853">
    <property type="entry name" value="Lamin A/C globular tail domain"/>
    <property type="match status" value="1"/>
</dbReference>
<feature type="chain" id="PRO_5022676385" description="LTD domain-containing protein" evidence="3">
    <location>
        <begin position="23"/>
        <end position="857"/>
    </location>
</feature>
<sequence length="857" mass="93789">MRTPVIGGVALLMLLFSTLSHAQIHEFFNGPSVPWHGTDTAWQVNEARLQSNWLQPDSYFGLYAPANIPAPAIWEWWMQLDLNTSSNNYADVFLQADSSQLLHPATAGYFVRIGGKDDEICLYRKTPYHEPYKIIDGRDGLTNKRAVTLKLKVTCDEMDTWHLWIDTSGTGRNYFLQGSITDSQVHAPVCFGVLIRQSTASFFQKHFFDDIQVIPLVKDTTAPQLLAVKVLNARELLLQFSEWVDTTAARYIADNNIGAPAAVIQQADGIHLYYDQPFPDGDSVRLTINGITDAGGNIAQTIRVSFLYYLPGRYQVLIHEIFSDPEPSVGLPPAEFIELRNVSPHDIQLQGWRLAATGGATVLPVYTLQPDSLVLLCRTDKTSLFSQQNLLPLDKFPTLGNETDTLALYEADGRLMHAVAYHRNWYADAIKEKGGWSLEMISPAAPCNGQANWKPSTAPTGGTPGASNSVASSTTDNTFIDLQRAYVPDRHTILLYFNKTLDSMLAANVAAYHIIPALTVAAATVMPPLFNTVQLHLASPLQHATIYAITASNITDCTGQPAGLHNSVTAGLPTTPDSSTVIINELLFDPLQGAPEFVEIYNNGNAVIDLSGLYISMLGDDGRPENPVPLSTDGRLLLPGQYLALTRDPDALCRYYTCKAAENLLQVNNLPLLPNEGGTLALYNVAGQEVDALPYSPDMQLPLAGNTKGVSLERLSTGLATADVHNWYPAAITAGYATPGIANSQQLGLPELAGEVTVVPSVFSPDLDGMDDLAVISCNIREPGVANITIFDSQGRPVRQLLQNGVLGNRNHIIWDGLDEKKQSLAAGIYIIFMEMFDNQGRLKHWKLPVVLAKRLK</sequence>
<dbReference type="PROSITE" id="PS51841">
    <property type="entry name" value="LTD"/>
    <property type="match status" value="1"/>
</dbReference>
<feature type="domain" description="LTD" evidence="4">
    <location>
        <begin position="566"/>
        <end position="697"/>
    </location>
</feature>
<gene>
    <name evidence="5" type="ORF">F0L74_02030</name>
</gene>
<dbReference type="Gene3D" id="2.60.40.1220">
    <property type="match status" value="2"/>
</dbReference>
<accession>A0A5B2W2P7</accession>
<dbReference type="Proteomes" id="UP000324611">
    <property type="component" value="Unassembled WGS sequence"/>
</dbReference>
<dbReference type="InterPro" id="IPR014755">
    <property type="entry name" value="Cu-Rt/internalin_Ig-like"/>
</dbReference>
<protein>
    <recommendedName>
        <fullName evidence="4">LTD domain-containing protein</fullName>
    </recommendedName>
</protein>
<dbReference type="RefSeq" id="WP_149836173.1">
    <property type="nucleotide sequence ID" value="NZ_VUOC01000001.1"/>
</dbReference>
<reference evidence="5 6" key="2">
    <citation type="submission" date="2019-09" db="EMBL/GenBank/DDBJ databases">
        <authorList>
            <person name="Jin C."/>
        </authorList>
    </citation>
    <scope>NUCLEOTIDE SEQUENCE [LARGE SCALE GENOMIC DNA]</scope>
    <source>
        <strain evidence="5 6">BN140078</strain>
    </source>
</reference>
<comment type="caution">
    <text evidence="5">The sequence shown here is derived from an EMBL/GenBank/DDBJ whole genome shotgun (WGS) entry which is preliminary data.</text>
</comment>
<feature type="signal peptide" evidence="3">
    <location>
        <begin position="1"/>
        <end position="22"/>
    </location>
</feature>
<dbReference type="AlphaFoldDB" id="A0A5B2W2P7"/>